<gene>
    <name evidence="2" type="ORF">ENJ61_08860</name>
</gene>
<sequence>MGTLIRKLTVALLIVLISTYSYNAERTTDSDLARRYFQKGLASLKILNYRDALLYFSRAYRMDPASEHGELSYLYLGKSYALYSYAFGSKRGVMASIGYLNQYPFHYKVPRFIHTQREFIGDAYLLLLWFDTAKNIYANLYGETEKPEYMIKYGYASALSGSIEGYRYLRELKKVPADYLDIYYMTMAFYNFNLG</sequence>
<keyword evidence="1" id="KW-0802">TPR repeat</keyword>
<evidence type="ECO:0000256" key="1">
    <source>
        <dbReference type="PROSITE-ProRule" id="PRU00339"/>
    </source>
</evidence>
<dbReference type="EMBL" id="DRNB01000333">
    <property type="protein sequence ID" value="HHJ64997.1"/>
    <property type="molecule type" value="Genomic_DNA"/>
</dbReference>
<dbReference type="AlphaFoldDB" id="A0A7C5Q5X1"/>
<name>A0A7C5Q5X1_AQUAO</name>
<comment type="caution">
    <text evidence="2">The sequence shown here is derived from an EMBL/GenBank/DDBJ whole genome shotgun (WGS) entry which is preliminary data.</text>
</comment>
<reference evidence="2" key="1">
    <citation type="journal article" date="2020" name="mSystems">
        <title>Genome- and Community-Level Interaction Insights into Carbon Utilization and Element Cycling Functions of Hydrothermarchaeota in Hydrothermal Sediment.</title>
        <authorList>
            <person name="Zhou Z."/>
            <person name="Liu Y."/>
            <person name="Xu W."/>
            <person name="Pan J."/>
            <person name="Luo Z.H."/>
            <person name="Li M."/>
        </authorList>
    </citation>
    <scope>NUCLEOTIDE SEQUENCE [LARGE SCALE GENOMIC DNA]</scope>
    <source>
        <strain evidence="2">HyVt-501</strain>
    </source>
</reference>
<dbReference type="Proteomes" id="UP000885792">
    <property type="component" value="Unassembled WGS sequence"/>
</dbReference>
<feature type="repeat" description="TPR" evidence="1">
    <location>
        <begin position="33"/>
        <end position="66"/>
    </location>
</feature>
<dbReference type="PROSITE" id="PS50005">
    <property type="entry name" value="TPR"/>
    <property type="match status" value="1"/>
</dbReference>
<protein>
    <submittedName>
        <fullName evidence="2">Uncharacterized protein</fullName>
    </submittedName>
</protein>
<accession>A0A7C5Q5X1</accession>
<feature type="non-terminal residue" evidence="2">
    <location>
        <position position="195"/>
    </location>
</feature>
<organism evidence="2">
    <name type="scientific">Aquifex aeolicus</name>
    <dbReference type="NCBI Taxonomy" id="63363"/>
    <lineage>
        <taxon>Bacteria</taxon>
        <taxon>Pseudomonadati</taxon>
        <taxon>Aquificota</taxon>
        <taxon>Aquificia</taxon>
        <taxon>Aquificales</taxon>
        <taxon>Aquificaceae</taxon>
        <taxon>Aquifex</taxon>
    </lineage>
</organism>
<proteinExistence type="predicted"/>
<evidence type="ECO:0000313" key="2">
    <source>
        <dbReference type="EMBL" id="HHJ64997.1"/>
    </source>
</evidence>
<dbReference type="InterPro" id="IPR019734">
    <property type="entry name" value="TPR_rpt"/>
</dbReference>